<reference evidence="1 2" key="1">
    <citation type="journal article" date="2018" name="Front. Microbiol.">
        <title>Characterization and Genomic Study of Phage vB_EcoS-B2 Infecting Multidrug-Resistant Escherichia coli.</title>
        <authorList>
            <person name="Xu Y."/>
            <person name="Yu X."/>
            <person name="Gu Y."/>
            <person name="Huang X."/>
            <person name="Liu G."/>
            <person name="Liu X."/>
        </authorList>
    </citation>
    <scope>NUCLEOTIDE SEQUENCE [LARGE SCALE GENOMIC DNA]</scope>
</reference>
<dbReference type="GeneID" id="79674942"/>
<name>A0A343S172_9CAUD</name>
<dbReference type="RefSeq" id="YP_010741399.1">
    <property type="nucleotide sequence ID" value="NC_073069.1"/>
</dbReference>
<dbReference type="Proteomes" id="UP000258438">
    <property type="component" value="Segment"/>
</dbReference>
<dbReference type="EMBL" id="MG581355">
    <property type="protein sequence ID" value="AUG84601.1"/>
    <property type="molecule type" value="Genomic_DNA"/>
</dbReference>
<sequence length="122" mass="13131">MLVAVYWLHTNRDMKEDKMANMTVATPVDAAMARFNKATVANTFTFHAMRNAEALNLCQSMNASEAAKAAINSATFDNPACGLVPASFINALVEAFNDFMCVDAVEAVCARLTSTGGNIKFN</sequence>
<organism evidence="1 2">
    <name type="scientific">Escherichia phage B2</name>
    <dbReference type="NCBI Taxonomy" id="2060112"/>
    <lineage>
        <taxon>Viruses</taxon>
        <taxon>Duplodnaviria</taxon>
        <taxon>Heunggongvirae</taxon>
        <taxon>Uroviricota</taxon>
        <taxon>Caudoviricetes</taxon>
        <taxon>Dhillonvirus</taxon>
        <taxon>Dhillonvirus B2</taxon>
    </lineage>
</organism>
<proteinExistence type="predicted"/>
<protein>
    <submittedName>
        <fullName evidence="1">Uncharacterized protein</fullName>
    </submittedName>
</protein>
<keyword evidence="2" id="KW-1185">Reference proteome</keyword>
<dbReference type="KEGG" id="vg:79674942"/>
<evidence type="ECO:0000313" key="2">
    <source>
        <dbReference type="Proteomes" id="UP000258438"/>
    </source>
</evidence>
<evidence type="ECO:0000313" key="1">
    <source>
        <dbReference type="EMBL" id="AUG84601.1"/>
    </source>
</evidence>
<accession>A0A343S172</accession>